<evidence type="ECO:0000313" key="1">
    <source>
        <dbReference type="EMBL" id="EGO57544.1"/>
    </source>
</evidence>
<name>F8ML69_NEUT8</name>
<feature type="non-terminal residue" evidence="1">
    <location>
        <position position="50"/>
    </location>
</feature>
<sequence>TMRGGQSSVRVVEVCATSKGGFTERRGRWLSTCAVVQPSLLDEMAEARWS</sequence>
<dbReference type="KEGG" id="nte:NEUTE1DRAFT18744"/>
<dbReference type="HOGENOM" id="CLU_202731_0_0_1"/>
<protein>
    <submittedName>
        <fullName evidence="1">Uncharacterized protein</fullName>
    </submittedName>
</protein>
<proteinExistence type="predicted"/>
<evidence type="ECO:0000313" key="2">
    <source>
        <dbReference type="Proteomes" id="UP000008065"/>
    </source>
</evidence>
<reference evidence="2" key="1">
    <citation type="journal article" date="2011" name="Genetics">
        <title>Massive changes in genome architecture accompany the transition to self-fertility in the filamentous fungus Neurospora tetrasperma.</title>
        <authorList>
            <person name="Ellison C.E."/>
            <person name="Stajich J.E."/>
            <person name="Jacobson D.J."/>
            <person name="Natvig D.O."/>
            <person name="Lapidus A."/>
            <person name="Foster B."/>
            <person name="Aerts A."/>
            <person name="Riley R."/>
            <person name="Lindquist E.A."/>
            <person name="Grigoriev I.V."/>
            <person name="Taylor J.W."/>
        </authorList>
    </citation>
    <scope>NUCLEOTIDE SEQUENCE [LARGE SCALE GENOMIC DNA]</scope>
    <source>
        <strain evidence="2">FGSC 2508 / P0657</strain>
    </source>
</reference>
<dbReference type="AlphaFoldDB" id="F8ML69"/>
<dbReference type="RefSeq" id="XP_009850212.1">
    <property type="nucleotide sequence ID" value="XM_009851910.1"/>
</dbReference>
<dbReference type="VEuPathDB" id="FungiDB:NEUTE1DRAFT_18744"/>
<organism evidence="1 2">
    <name type="scientific">Neurospora tetrasperma (strain FGSC 2508 / ATCC MYA-4615 / P0657)</name>
    <dbReference type="NCBI Taxonomy" id="510951"/>
    <lineage>
        <taxon>Eukaryota</taxon>
        <taxon>Fungi</taxon>
        <taxon>Dikarya</taxon>
        <taxon>Ascomycota</taxon>
        <taxon>Pezizomycotina</taxon>
        <taxon>Sordariomycetes</taxon>
        <taxon>Sordariomycetidae</taxon>
        <taxon>Sordariales</taxon>
        <taxon>Sordariaceae</taxon>
        <taxon>Neurospora</taxon>
    </lineage>
</organism>
<gene>
    <name evidence="1" type="ORF">NEUTE1DRAFT_18744</name>
</gene>
<keyword evidence="2" id="KW-1185">Reference proteome</keyword>
<feature type="non-terminal residue" evidence="1">
    <location>
        <position position="1"/>
    </location>
</feature>
<dbReference type="GeneID" id="20827355"/>
<dbReference type="EMBL" id="GL891304">
    <property type="protein sequence ID" value="EGO57544.1"/>
    <property type="molecule type" value="Genomic_DNA"/>
</dbReference>
<dbReference type="Proteomes" id="UP000008065">
    <property type="component" value="Unassembled WGS sequence"/>
</dbReference>
<accession>F8ML69</accession>